<dbReference type="AlphaFoldDB" id="A0A0K2V264"/>
<organism evidence="1">
    <name type="scientific">Lepeophtheirus salmonis</name>
    <name type="common">Salmon louse</name>
    <name type="synonym">Caligus salmonis</name>
    <dbReference type="NCBI Taxonomy" id="72036"/>
    <lineage>
        <taxon>Eukaryota</taxon>
        <taxon>Metazoa</taxon>
        <taxon>Ecdysozoa</taxon>
        <taxon>Arthropoda</taxon>
        <taxon>Crustacea</taxon>
        <taxon>Multicrustacea</taxon>
        <taxon>Hexanauplia</taxon>
        <taxon>Copepoda</taxon>
        <taxon>Siphonostomatoida</taxon>
        <taxon>Caligidae</taxon>
        <taxon>Lepeophtheirus</taxon>
    </lineage>
</organism>
<reference evidence="1" key="1">
    <citation type="submission" date="2014-05" db="EMBL/GenBank/DDBJ databases">
        <authorList>
            <person name="Chronopoulou M."/>
        </authorList>
    </citation>
    <scope>NUCLEOTIDE SEQUENCE</scope>
    <source>
        <tissue evidence="1">Whole organism</tissue>
    </source>
</reference>
<name>A0A0K2V264_LEPSM</name>
<dbReference type="EMBL" id="HACA01026896">
    <property type="protein sequence ID" value="CDW44257.1"/>
    <property type="molecule type" value="Transcribed_RNA"/>
</dbReference>
<protein>
    <submittedName>
        <fullName evidence="1">Uncharacterized protein</fullName>
    </submittedName>
</protein>
<evidence type="ECO:0000313" key="1">
    <source>
        <dbReference type="EMBL" id="CDW44257.1"/>
    </source>
</evidence>
<accession>A0A0K2V264</accession>
<proteinExistence type="predicted"/>
<sequence>MVRGNKGKLSMWKKWLDSFELIFQERNVRKNVYVAKVARFIETDITKPITNIYSIYLYVYVYR</sequence>